<dbReference type="Pfam" id="PF00072">
    <property type="entry name" value="Response_reg"/>
    <property type="match status" value="1"/>
</dbReference>
<feature type="domain" description="HTH luxR-type" evidence="6">
    <location>
        <begin position="149"/>
        <end position="214"/>
    </location>
</feature>
<keyword evidence="2" id="KW-0805">Transcription regulation</keyword>
<dbReference type="CDD" id="cd17535">
    <property type="entry name" value="REC_NarL-like"/>
    <property type="match status" value="1"/>
</dbReference>
<dbReference type="InterPro" id="IPR039420">
    <property type="entry name" value="WalR-like"/>
</dbReference>
<dbReference type="InterPro" id="IPR001789">
    <property type="entry name" value="Sig_transdc_resp-reg_receiver"/>
</dbReference>
<dbReference type="InterPro" id="IPR058245">
    <property type="entry name" value="NreC/VraR/RcsB-like_REC"/>
</dbReference>
<dbReference type="InterPro" id="IPR011006">
    <property type="entry name" value="CheY-like_superfamily"/>
</dbReference>
<keyword evidence="9" id="KW-1185">Reference proteome</keyword>
<organism evidence="8 9">
    <name type="scientific">Flectobacillus roseus</name>
    <dbReference type="NCBI Taxonomy" id="502259"/>
    <lineage>
        <taxon>Bacteria</taxon>
        <taxon>Pseudomonadati</taxon>
        <taxon>Bacteroidota</taxon>
        <taxon>Cytophagia</taxon>
        <taxon>Cytophagales</taxon>
        <taxon>Flectobacillaceae</taxon>
        <taxon>Flectobacillus</taxon>
    </lineage>
</organism>
<feature type="modified residue" description="4-aspartylphosphate" evidence="5">
    <location>
        <position position="56"/>
    </location>
</feature>
<sequence length="220" mass="24341">MNNVKILIADDHAIVAESLGMLIDMQDNYEVIGIVSNGWQALSFIESNPIDIIIADLHMPLLNGINMALRLREKSSDVRVIILTMSEEADDIREGLKAGIHGYVMKSAEKSELLQAIEMVASGHKFFSEKIVKKLAEIPNPENFTGQASLDDDSPLTARELEVMRLVLQNKTSQEIGEELSVAVTTIQTHRRNLMKKIGVNNSIGLMQWAIAHGFMESGS</sequence>
<dbReference type="CDD" id="cd06170">
    <property type="entry name" value="LuxR_C_like"/>
    <property type="match status" value="1"/>
</dbReference>
<protein>
    <submittedName>
        <fullName evidence="8">Response regulator transcription factor</fullName>
    </submittedName>
</protein>
<evidence type="ECO:0000313" key="9">
    <source>
        <dbReference type="Proteomes" id="UP001236507"/>
    </source>
</evidence>
<dbReference type="InterPro" id="IPR016032">
    <property type="entry name" value="Sig_transdc_resp-reg_C-effctor"/>
</dbReference>
<feature type="domain" description="Response regulatory" evidence="7">
    <location>
        <begin position="5"/>
        <end position="121"/>
    </location>
</feature>
<dbReference type="PANTHER" id="PTHR43214">
    <property type="entry name" value="TWO-COMPONENT RESPONSE REGULATOR"/>
    <property type="match status" value="1"/>
</dbReference>
<dbReference type="EMBL" id="JASHIF010000002">
    <property type="protein sequence ID" value="MDI9857707.1"/>
    <property type="molecule type" value="Genomic_DNA"/>
</dbReference>
<accession>A0ABT6Y2B1</accession>
<keyword evidence="1 5" id="KW-0597">Phosphoprotein</keyword>
<proteinExistence type="predicted"/>
<evidence type="ECO:0000256" key="1">
    <source>
        <dbReference type="ARBA" id="ARBA00022553"/>
    </source>
</evidence>
<dbReference type="PRINTS" id="PR00038">
    <property type="entry name" value="HTHLUXR"/>
</dbReference>
<dbReference type="PROSITE" id="PS50110">
    <property type="entry name" value="RESPONSE_REGULATORY"/>
    <property type="match status" value="1"/>
</dbReference>
<dbReference type="PANTHER" id="PTHR43214:SF41">
    <property type="entry name" value="NITRATE_NITRITE RESPONSE REGULATOR PROTEIN NARP"/>
    <property type="match status" value="1"/>
</dbReference>
<dbReference type="RefSeq" id="WP_283343028.1">
    <property type="nucleotide sequence ID" value="NZ_JASHIF010000002.1"/>
</dbReference>
<name>A0ABT6Y2B1_9BACT</name>
<gene>
    <name evidence="8" type="ORF">QM524_00675</name>
</gene>
<dbReference type="Proteomes" id="UP001236507">
    <property type="component" value="Unassembled WGS sequence"/>
</dbReference>
<dbReference type="SMART" id="SM00448">
    <property type="entry name" value="REC"/>
    <property type="match status" value="1"/>
</dbReference>
<evidence type="ECO:0000256" key="5">
    <source>
        <dbReference type="PROSITE-ProRule" id="PRU00169"/>
    </source>
</evidence>
<keyword evidence="3" id="KW-0238">DNA-binding</keyword>
<dbReference type="SUPFAM" id="SSF52172">
    <property type="entry name" value="CheY-like"/>
    <property type="match status" value="1"/>
</dbReference>
<dbReference type="SMART" id="SM00421">
    <property type="entry name" value="HTH_LUXR"/>
    <property type="match status" value="1"/>
</dbReference>
<evidence type="ECO:0000256" key="2">
    <source>
        <dbReference type="ARBA" id="ARBA00023015"/>
    </source>
</evidence>
<dbReference type="PROSITE" id="PS50043">
    <property type="entry name" value="HTH_LUXR_2"/>
    <property type="match status" value="1"/>
</dbReference>
<dbReference type="Gene3D" id="3.40.50.2300">
    <property type="match status" value="1"/>
</dbReference>
<evidence type="ECO:0000259" key="7">
    <source>
        <dbReference type="PROSITE" id="PS50110"/>
    </source>
</evidence>
<reference evidence="8 9" key="1">
    <citation type="submission" date="2023-05" db="EMBL/GenBank/DDBJ databases">
        <title>Novel species of genus Flectobacillus isolated from stream in China.</title>
        <authorList>
            <person name="Lu H."/>
        </authorList>
    </citation>
    <scope>NUCLEOTIDE SEQUENCE [LARGE SCALE GENOMIC DNA]</scope>
    <source>
        <strain evidence="8 9">KCTC 42575</strain>
    </source>
</reference>
<comment type="caution">
    <text evidence="8">The sequence shown here is derived from an EMBL/GenBank/DDBJ whole genome shotgun (WGS) entry which is preliminary data.</text>
</comment>
<evidence type="ECO:0000256" key="4">
    <source>
        <dbReference type="ARBA" id="ARBA00023163"/>
    </source>
</evidence>
<dbReference type="InterPro" id="IPR000792">
    <property type="entry name" value="Tscrpt_reg_LuxR_C"/>
</dbReference>
<dbReference type="SUPFAM" id="SSF46894">
    <property type="entry name" value="C-terminal effector domain of the bipartite response regulators"/>
    <property type="match status" value="1"/>
</dbReference>
<dbReference type="Pfam" id="PF00196">
    <property type="entry name" value="GerE"/>
    <property type="match status" value="1"/>
</dbReference>
<keyword evidence="4" id="KW-0804">Transcription</keyword>
<evidence type="ECO:0000313" key="8">
    <source>
        <dbReference type="EMBL" id="MDI9857707.1"/>
    </source>
</evidence>
<evidence type="ECO:0000259" key="6">
    <source>
        <dbReference type="PROSITE" id="PS50043"/>
    </source>
</evidence>
<evidence type="ECO:0000256" key="3">
    <source>
        <dbReference type="ARBA" id="ARBA00023125"/>
    </source>
</evidence>